<sequence>MGRAISNRNVMQARFELADFDGDYLASFGRPELRGAWLIYGGSGCGKTTFVMQVSKYLTRFGRVAYDSTEQGLSASLQTAWKRVGMEEVGSRIILLEKESLKELTVRLKKKQSPDIIVVDSLHYWIGFKMADYMKLRDTFPEKLFIFIAHERKGLPKGTLAQNIRFDADIKVRVEGYKAFLTTRYETDNSKTGEHEGGADFIIWEQGAQEYWAGV</sequence>
<dbReference type="OrthoDB" id="796468at2"/>
<dbReference type="STRING" id="908937.Prede_2486"/>
<gene>
    <name evidence="2" type="ordered locus">Prede_2486</name>
    <name evidence="3" type="ORF">HMPREF9136_2734</name>
</gene>
<dbReference type="Proteomes" id="UP000007820">
    <property type="component" value="Unassembled WGS sequence"/>
</dbReference>
<evidence type="ECO:0000259" key="1">
    <source>
        <dbReference type="SMART" id="SM00382"/>
    </source>
</evidence>
<dbReference type="SMART" id="SM00382">
    <property type="entry name" value="AAA"/>
    <property type="match status" value="1"/>
</dbReference>
<reference evidence="2" key="2">
    <citation type="submission" date="2012-02" db="EMBL/GenBank/DDBJ databases">
        <title>Complete sequence of chromosome 2 of Prevotella dentalis DSM 3688.</title>
        <authorList>
            <consortium name="US DOE Joint Genome Institute (JGI-PGF)"/>
            <person name="Lucas S."/>
            <person name="Copeland A."/>
            <person name="Lapidus A."/>
            <person name="Glavina del Rio T."/>
            <person name="Dalin E."/>
            <person name="Tice H."/>
            <person name="Bruce D."/>
            <person name="Goodwin L."/>
            <person name="Pitluck S."/>
            <person name="Peters L."/>
            <person name="Mikhailova N."/>
            <person name="Chertkov O."/>
            <person name="Kyrpides N."/>
            <person name="Mavromatis K."/>
            <person name="Ivanova N."/>
            <person name="Brettin T."/>
            <person name="Detter J.C."/>
            <person name="Han C."/>
            <person name="Larimer F."/>
            <person name="Land M."/>
            <person name="Hauser L."/>
            <person name="Markowitz V."/>
            <person name="Cheng J.-F."/>
            <person name="Hugenholtz P."/>
            <person name="Woyke T."/>
            <person name="Wu D."/>
            <person name="Gronow S."/>
            <person name="Wellnitz S."/>
            <person name="Brambilla E."/>
            <person name="Klenk H.-P."/>
            <person name="Eisen J.A."/>
        </authorList>
    </citation>
    <scope>NUCLEOTIDE SEQUENCE [LARGE SCALE GENOMIC DNA]</scope>
    <source>
        <strain evidence="2">DSM 3688</strain>
    </source>
</reference>
<dbReference type="GO" id="GO:0006508">
    <property type="term" value="P:proteolysis"/>
    <property type="evidence" value="ECO:0007669"/>
    <property type="project" value="UniProtKB-KW"/>
</dbReference>
<reference evidence="3 4" key="1">
    <citation type="submission" date="2011-04" db="EMBL/GenBank/DDBJ databases">
        <authorList>
            <person name="Muzny D."/>
            <person name="Qin X."/>
            <person name="Deng J."/>
            <person name="Jiang H."/>
            <person name="Liu Y."/>
            <person name="Qu J."/>
            <person name="Song X.-Z."/>
            <person name="Zhang L."/>
            <person name="Thornton R."/>
            <person name="Coyle M."/>
            <person name="Francisco L."/>
            <person name="Jackson L."/>
            <person name="Javaid M."/>
            <person name="Korchina V."/>
            <person name="Kovar C."/>
            <person name="Mata R."/>
            <person name="Mathew T."/>
            <person name="Ngo R."/>
            <person name="Nguyen L."/>
            <person name="Nguyen N."/>
            <person name="Okwuonu G."/>
            <person name="Ongeri F."/>
            <person name="Pham C."/>
            <person name="Simmons D."/>
            <person name="Wilczek-Boney K."/>
            <person name="Hale W."/>
            <person name="Jakkamsetti A."/>
            <person name="Pham P."/>
            <person name="Ruth R."/>
            <person name="San Lucas F."/>
            <person name="Warren J."/>
            <person name="Zhang J."/>
            <person name="Zhao Z."/>
            <person name="Zhou C."/>
            <person name="Zhu D."/>
            <person name="Lee S."/>
            <person name="Bess C."/>
            <person name="Blankenburg K."/>
            <person name="Forbes L."/>
            <person name="Fu Q."/>
            <person name="Gubbala S."/>
            <person name="Hirani K."/>
            <person name="Jayaseelan J.C."/>
            <person name="Lara F."/>
            <person name="Munidasa M."/>
            <person name="Palculict T."/>
            <person name="Patil S."/>
            <person name="Pu L.-L."/>
            <person name="Saada N."/>
            <person name="Tang L."/>
            <person name="Weissenberger G."/>
            <person name="Zhu Y."/>
            <person name="Hemphill L."/>
            <person name="Shang Y."/>
            <person name="Youmans B."/>
            <person name="Ayvaz T."/>
            <person name="Ross M."/>
            <person name="Santibanez J."/>
            <person name="Aqrawi P."/>
            <person name="Gross S."/>
            <person name="Joshi V."/>
            <person name="Fowler G."/>
            <person name="Nazareth L."/>
            <person name="Reid J."/>
            <person name="Worley K."/>
            <person name="Petrosino J."/>
            <person name="Highlander S."/>
            <person name="Gibbs R."/>
        </authorList>
    </citation>
    <scope>NUCLEOTIDE SEQUENCE [LARGE SCALE GENOMIC DNA]</scope>
    <source>
        <strain evidence="3 4">DSM 3688</strain>
    </source>
</reference>
<name>F9D7A6_PREDD</name>
<keyword evidence="2" id="KW-0645">Protease</keyword>
<evidence type="ECO:0000313" key="5">
    <source>
        <dbReference type="Proteomes" id="UP000010862"/>
    </source>
</evidence>
<dbReference type="EMBL" id="CP003369">
    <property type="protein sequence ID" value="AGB29732.1"/>
    <property type="molecule type" value="Genomic_DNA"/>
</dbReference>
<evidence type="ECO:0000313" key="2">
    <source>
        <dbReference type="EMBL" id="AGB29732.1"/>
    </source>
</evidence>
<keyword evidence="2" id="KW-0378">Hydrolase</keyword>
<dbReference type="AlphaFoldDB" id="F9D7A6"/>
<dbReference type="EMBL" id="AFPW01000053">
    <property type="protein sequence ID" value="EGQ11472.1"/>
    <property type="molecule type" value="Genomic_DNA"/>
</dbReference>
<protein>
    <submittedName>
        <fullName evidence="2">ATP-dependent serine protease</fullName>
    </submittedName>
</protein>
<dbReference type="InterPro" id="IPR003593">
    <property type="entry name" value="AAA+_ATPase"/>
</dbReference>
<evidence type="ECO:0000313" key="4">
    <source>
        <dbReference type="Proteomes" id="UP000007820"/>
    </source>
</evidence>
<proteinExistence type="predicted"/>
<dbReference type="SUPFAM" id="SSF52540">
    <property type="entry name" value="P-loop containing nucleoside triphosphate hydrolases"/>
    <property type="match status" value="1"/>
</dbReference>
<dbReference type="InterPro" id="IPR027417">
    <property type="entry name" value="P-loop_NTPase"/>
</dbReference>
<dbReference type="Proteomes" id="UP000010862">
    <property type="component" value="Chromosome 2"/>
</dbReference>
<dbReference type="GO" id="GO:0008233">
    <property type="term" value="F:peptidase activity"/>
    <property type="evidence" value="ECO:0007669"/>
    <property type="project" value="UniProtKB-KW"/>
</dbReference>
<dbReference type="Gene3D" id="3.40.50.300">
    <property type="entry name" value="P-loop containing nucleotide triphosphate hydrolases"/>
    <property type="match status" value="1"/>
</dbReference>
<feature type="domain" description="AAA+ ATPase" evidence="1">
    <location>
        <begin position="33"/>
        <end position="176"/>
    </location>
</feature>
<dbReference type="Pfam" id="PF00004">
    <property type="entry name" value="AAA"/>
    <property type="match status" value="1"/>
</dbReference>
<dbReference type="GO" id="GO:0005524">
    <property type="term" value="F:ATP binding"/>
    <property type="evidence" value="ECO:0007669"/>
    <property type="project" value="InterPro"/>
</dbReference>
<keyword evidence="5" id="KW-1185">Reference proteome</keyword>
<dbReference type="eggNOG" id="COG0467">
    <property type="taxonomic scope" value="Bacteria"/>
</dbReference>
<dbReference type="RefSeq" id="WP_005847897.1">
    <property type="nucleotide sequence ID" value="NC_019968.1"/>
</dbReference>
<dbReference type="GO" id="GO:0016887">
    <property type="term" value="F:ATP hydrolysis activity"/>
    <property type="evidence" value="ECO:0007669"/>
    <property type="project" value="InterPro"/>
</dbReference>
<dbReference type="PATRIC" id="fig|908937.9.peg.2628"/>
<dbReference type="KEGG" id="pdt:Prede_2486"/>
<dbReference type="HOGENOM" id="CLU_092738_0_0_10"/>
<dbReference type="InterPro" id="IPR003959">
    <property type="entry name" value="ATPase_AAA_core"/>
</dbReference>
<evidence type="ECO:0000313" key="3">
    <source>
        <dbReference type="EMBL" id="EGQ11472.1"/>
    </source>
</evidence>
<accession>F9D7A6</accession>
<organism evidence="3 4">
    <name type="scientific">Prevotella dentalis (strain ATCC 49559 / DSM 3688 / JCM 13448 / NCTC 12043 / ES 2772)</name>
    <name type="common">Mitsuokella dentalis</name>
    <dbReference type="NCBI Taxonomy" id="908937"/>
    <lineage>
        <taxon>Bacteria</taxon>
        <taxon>Pseudomonadati</taxon>
        <taxon>Bacteroidota</taxon>
        <taxon>Bacteroidia</taxon>
        <taxon>Bacteroidales</taxon>
        <taxon>Prevotellaceae</taxon>
        <taxon>Prevotella</taxon>
    </lineage>
</organism>